<keyword evidence="3" id="KW-1185">Reference proteome</keyword>
<dbReference type="EMBL" id="CALTRL010006478">
    <property type="protein sequence ID" value="CAH7690977.1"/>
    <property type="molecule type" value="Genomic_DNA"/>
</dbReference>
<dbReference type="AlphaFoldDB" id="A0AAV0BTW5"/>
<feature type="compositionally biased region" description="Acidic residues" evidence="1">
    <location>
        <begin position="120"/>
        <end position="139"/>
    </location>
</feature>
<sequence length="230" mass="27241">MEGEHIIGGGAGRILEGRTCRNKHSRNCNSYTNKEVSVGLVRRRETPRRTDIGGISKAVVGRAVNLLISRRARWRHTEVRSSYHYRVRTKNDAYTYQTATTTKTGEVRRINCQRDWLERDPDESDQDKDQDRDIEEEEENQRLENSINMGLVQVWLAGRALYRLGLPGKEDIPVVMTAKRREREKTGMRMDRRRRRMLDMVLFNMVREELRGRWRRLKPDWNQLFDRAVL</sequence>
<feature type="region of interest" description="Disordered" evidence="1">
    <location>
        <begin position="118"/>
        <end position="141"/>
    </location>
</feature>
<protein>
    <submittedName>
        <fullName evidence="2">Uncharacterized protein</fullName>
    </submittedName>
</protein>
<dbReference type="Proteomes" id="UP001153365">
    <property type="component" value="Unassembled WGS sequence"/>
</dbReference>
<gene>
    <name evidence="2" type="ORF">PPACK8108_LOCUS26496</name>
</gene>
<organism evidence="2 3">
    <name type="scientific">Phakopsora pachyrhizi</name>
    <name type="common">Asian soybean rust disease fungus</name>
    <dbReference type="NCBI Taxonomy" id="170000"/>
    <lineage>
        <taxon>Eukaryota</taxon>
        <taxon>Fungi</taxon>
        <taxon>Dikarya</taxon>
        <taxon>Basidiomycota</taxon>
        <taxon>Pucciniomycotina</taxon>
        <taxon>Pucciniomycetes</taxon>
        <taxon>Pucciniales</taxon>
        <taxon>Phakopsoraceae</taxon>
        <taxon>Phakopsora</taxon>
    </lineage>
</organism>
<comment type="caution">
    <text evidence="2">The sequence shown here is derived from an EMBL/GenBank/DDBJ whole genome shotgun (WGS) entry which is preliminary data.</text>
</comment>
<name>A0AAV0BTW5_PHAPC</name>
<evidence type="ECO:0000256" key="1">
    <source>
        <dbReference type="SAM" id="MobiDB-lite"/>
    </source>
</evidence>
<proteinExistence type="predicted"/>
<reference evidence="2" key="1">
    <citation type="submission" date="2022-06" db="EMBL/GenBank/DDBJ databases">
        <authorList>
            <consortium name="SYNGENTA / RWTH Aachen University"/>
        </authorList>
    </citation>
    <scope>NUCLEOTIDE SEQUENCE</scope>
</reference>
<evidence type="ECO:0000313" key="3">
    <source>
        <dbReference type="Proteomes" id="UP001153365"/>
    </source>
</evidence>
<accession>A0AAV0BTW5</accession>
<evidence type="ECO:0000313" key="2">
    <source>
        <dbReference type="EMBL" id="CAH7690977.1"/>
    </source>
</evidence>